<dbReference type="InterPro" id="IPR003838">
    <property type="entry name" value="ABC3_permease_C"/>
</dbReference>
<evidence type="ECO:0000259" key="8">
    <source>
        <dbReference type="Pfam" id="PF02687"/>
    </source>
</evidence>
<keyword evidence="3 7" id="KW-0812">Transmembrane</keyword>
<feature type="transmembrane region" description="Helical" evidence="7">
    <location>
        <begin position="347"/>
        <end position="371"/>
    </location>
</feature>
<dbReference type="Proteomes" id="UP000256373">
    <property type="component" value="Unassembled WGS sequence"/>
</dbReference>
<dbReference type="InterPro" id="IPR025857">
    <property type="entry name" value="MacB_PCD"/>
</dbReference>
<evidence type="ECO:0000256" key="2">
    <source>
        <dbReference type="ARBA" id="ARBA00022475"/>
    </source>
</evidence>
<protein>
    <submittedName>
        <fullName evidence="10">Macrolide ABC transporter permease</fullName>
    </submittedName>
</protein>
<evidence type="ECO:0000256" key="5">
    <source>
        <dbReference type="ARBA" id="ARBA00023136"/>
    </source>
</evidence>
<sequence>MLRHLIKLIWNKKGAHSLLIIEIWASFMVLFGVLSLIVYNVNNYVQPIGFQYERVWNIQLSNNQDTIQQAEKLLRITQQIKAYKEVESLTRMSSNTPFSASQMNNSVNHKKSHAVPDFYVTDENFSKTFDLPVVAGRWFTEGDRVSKFTPVVINRKLQEMLFGNENPIGKLINRDDKPTFKVTGVVDKFKAKGEFMSDDPALFEQLGKDDKWNSNIMIKTRPGTDANFEAKLVKDVASALPGWGVEVSYLTESRKNRQNLTLVPVAIFLIVSGFLLTNVALGLFGILNLSIAKRRGEIGLRRAIGATEKGVTVQFLGEIWTLTTLSIFIGLLFAIQFPIMHVFDLKASVYITSIVISVVVIFIIVTICAWWPSRQASRIHPALALHEE</sequence>
<feature type="transmembrane region" description="Helical" evidence="7">
    <location>
        <begin position="311"/>
        <end position="335"/>
    </location>
</feature>
<proteinExistence type="inferred from homology"/>
<evidence type="ECO:0000313" key="10">
    <source>
        <dbReference type="EMBL" id="REA56785.1"/>
    </source>
</evidence>
<dbReference type="PANTHER" id="PTHR30572">
    <property type="entry name" value="MEMBRANE COMPONENT OF TRANSPORTER-RELATED"/>
    <property type="match status" value="1"/>
</dbReference>
<dbReference type="OrthoDB" id="8769057at2"/>
<feature type="transmembrane region" description="Helical" evidence="7">
    <location>
        <begin position="262"/>
        <end position="290"/>
    </location>
</feature>
<comment type="subcellular location">
    <subcellularLocation>
        <location evidence="1">Cell membrane</location>
        <topology evidence="1">Multi-pass membrane protein</topology>
    </subcellularLocation>
</comment>
<evidence type="ECO:0000256" key="7">
    <source>
        <dbReference type="SAM" id="Phobius"/>
    </source>
</evidence>
<comment type="similarity">
    <text evidence="6">Belongs to the ABC-4 integral membrane protein family.</text>
</comment>
<evidence type="ECO:0000259" key="9">
    <source>
        <dbReference type="Pfam" id="PF12704"/>
    </source>
</evidence>
<keyword evidence="4 7" id="KW-1133">Transmembrane helix</keyword>
<keyword evidence="2" id="KW-1003">Cell membrane</keyword>
<evidence type="ECO:0000256" key="1">
    <source>
        <dbReference type="ARBA" id="ARBA00004651"/>
    </source>
</evidence>
<dbReference type="AlphaFoldDB" id="A0A3D8Y3U8"/>
<dbReference type="Pfam" id="PF02687">
    <property type="entry name" value="FtsX"/>
    <property type="match status" value="1"/>
</dbReference>
<evidence type="ECO:0000256" key="4">
    <source>
        <dbReference type="ARBA" id="ARBA00022989"/>
    </source>
</evidence>
<gene>
    <name evidence="10" type="ORF">DSL64_25830</name>
</gene>
<organism evidence="10 11">
    <name type="scientific">Dyadobacter luteus</name>
    <dbReference type="NCBI Taxonomy" id="2259619"/>
    <lineage>
        <taxon>Bacteria</taxon>
        <taxon>Pseudomonadati</taxon>
        <taxon>Bacteroidota</taxon>
        <taxon>Cytophagia</taxon>
        <taxon>Cytophagales</taxon>
        <taxon>Spirosomataceae</taxon>
        <taxon>Dyadobacter</taxon>
    </lineage>
</organism>
<keyword evidence="11" id="KW-1185">Reference proteome</keyword>
<comment type="caution">
    <text evidence="10">The sequence shown here is derived from an EMBL/GenBank/DDBJ whole genome shotgun (WGS) entry which is preliminary data.</text>
</comment>
<feature type="transmembrane region" description="Helical" evidence="7">
    <location>
        <begin position="21"/>
        <end position="41"/>
    </location>
</feature>
<reference evidence="10 11" key="1">
    <citation type="submission" date="2018-07" db="EMBL/GenBank/DDBJ databases">
        <title>Dyadobacter roseus sp. nov., isolated from rose rhizosphere soil.</title>
        <authorList>
            <person name="Chen L."/>
        </authorList>
    </citation>
    <scope>NUCLEOTIDE SEQUENCE [LARGE SCALE GENOMIC DNA]</scope>
    <source>
        <strain evidence="10 11">RS19</strain>
    </source>
</reference>
<dbReference type="RefSeq" id="WP_115833853.1">
    <property type="nucleotide sequence ID" value="NZ_QNUL01000034.1"/>
</dbReference>
<feature type="domain" description="ABC3 transporter permease C-terminal" evidence="8">
    <location>
        <begin position="270"/>
        <end position="381"/>
    </location>
</feature>
<evidence type="ECO:0000313" key="11">
    <source>
        <dbReference type="Proteomes" id="UP000256373"/>
    </source>
</evidence>
<evidence type="ECO:0000256" key="6">
    <source>
        <dbReference type="ARBA" id="ARBA00038076"/>
    </source>
</evidence>
<dbReference type="PANTHER" id="PTHR30572:SF4">
    <property type="entry name" value="ABC TRANSPORTER PERMEASE YTRF"/>
    <property type="match status" value="1"/>
</dbReference>
<evidence type="ECO:0000256" key="3">
    <source>
        <dbReference type="ARBA" id="ARBA00022692"/>
    </source>
</evidence>
<dbReference type="EMBL" id="QNUL01000034">
    <property type="protein sequence ID" value="REA56785.1"/>
    <property type="molecule type" value="Genomic_DNA"/>
</dbReference>
<keyword evidence="5 7" id="KW-0472">Membrane</keyword>
<dbReference type="Pfam" id="PF12704">
    <property type="entry name" value="MacB_PCD"/>
    <property type="match status" value="1"/>
</dbReference>
<dbReference type="GO" id="GO:0005886">
    <property type="term" value="C:plasma membrane"/>
    <property type="evidence" value="ECO:0007669"/>
    <property type="project" value="UniProtKB-SubCell"/>
</dbReference>
<feature type="domain" description="MacB-like periplasmic core" evidence="9">
    <location>
        <begin position="35"/>
        <end position="227"/>
    </location>
</feature>
<dbReference type="GO" id="GO:0022857">
    <property type="term" value="F:transmembrane transporter activity"/>
    <property type="evidence" value="ECO:0007669"/>
    <property type="project" value="TreeGrafter"/>
</dbReference>
<dbReference type="InterPro" id="IPR050250">
    <property type="entry name" value="Macrolide_Exporter_MacB"/>
</dbReference>
<accession>A0A3D8Y3U8</accession>
<name>A0A3D8Y3U8_9BACT</name>